<accession>A0A9D4UA31</accession>
<name>A0A9D4UA31_ADICA</name>
<dbReference type="PANTHER" id="PTHR48465:SF1">
    <property type="entry name" value="PROTEIN SSUH2 HOMOLOG"/>
    <property type="match status" value="1"/>
</dbReference>
<dbReference type="EMBL" id="JABFUD020000020">
    <property type="protein sequence ID" value="KAI5064604.1"/>
    <property type="molecule type" value="Genomic_DNA"/>
</dbReference>
<dbReference type="Proteomes" id="UP000886520">
    <property type="component" value="Chromosome 20"/>
</dbReference>
<evidence type="ECO:0000313" key="4">
    <source>
        <dbReference type="Proteomes" id="UP000886520"/>
    </source>
</evidence>
<gene>
    <name evidence="2" type="ORF">GOP47_0020913</name>
    <name evidence="3" type="ORF">GOP47_0021274</name>
</gene>
<protein>
    <recommendedName>
        <fullName evidence="5">Protein SSUH2 homolog</fullName>
    </recommendedName>
</protein>
<dbReference type="EMBL" id="JABFUD020000020">
    <property type="protein sequence ID" value="KAI5064243.1"/>
    <property type="molecule type" value="Genomic_DNA"/>
</dbReference>
<dbReference type="InterPro" id="IPR052789">
    <property type="entry name" value="SSUH2_homolog"/>
</dbReference>
<evidence type="ECO:0000256" key="1">
    <source>
        <dbReference type="SAM" id="MobiDB-lite"/>
    </source>
</evidence>
<comment type="caution">
    <text evidence="2">The sequence shown here is derived from an EMBL/GenBank/DDBJ whole genome shotgun (WGS) entry which is preliminary data.</text>
</comment>
<organism evidence="2 4">
    <name type="scientific">Adiantum capillus-veneris</name>
    <name type="common">Maidenhair fern</name>
    <dbReference type="NCBI Taxonomy" id="13818"/>
    <lineage>
        <taxon>Eukaryota</taxon>
        <taxon>Viridiplantae</taxon>
        <taxon>Streptophyta</taxon>
        <taxon>Embryophyta</taxon>
        <taxon>Tracheophyta</taxon>
        <taxon>Polypodiopsida</taxon>
        <taxon>Polypodiidae</taxon>
        <taxon>Polypodiales</taxon>
        <taxon>Pteridineae</taxon>
        <taxon>Pteridaceae</taxon>
        <taxon>Vittarioideae</taxon>
        <taxon>Adiantum</taxon>
    </lineage>
</organism>
<evidence type="ECO:0008006" key="5">
    <source>
        <dbReference type="Google" id="ProtNLM"/>
    </source>
</evidence>
<dbReference type="AlphaFoldDB" id="A0A9D4UA31"/>
<sequence>MGDDSRQPLLAGTPSAPFFADFQAFPAPVEKEGQFSEWAQYEYVSKSQRRPGAVEAGAAINGDEIRAAASVDPYPVWIYGALITPDDSVTSGSERLEGYRSDPLPGLQDDDQKSVQVLEEEEIRELLLDYVGHHCCWGRSPARTWKIQKIEDCNSYIGTLETFIEERDVVDDVEPYGGGVVDGKDGGRVLGAWEVDMKGEFPLLFVSRKEARTKLPHSEVVEKCQDCSGRGDRPCSKCNPNPEPGHYLAGQMTTCSVCRGRGLIAHLDGSDTVCKNCKGEGKLPCSSCGSRGLVKCANCRGEGALLHRKILVVRWRTILHKRVSATKNAASVPDDVFHEAKGVQLYHSQSYQCEPAYFPKSPGLTKFSESVISERVPIPPAARVICERHQISLVPVTRVVMGKGNSSFMFYIIGLRREVFLRDYPASKCCGICCGGCTIC</sequence>
<evidence type="ECO:0000313" key="2">
    <source>
        <dbReference type="EMBL" id="KAI5064243.1"/>
    </source>
</evidence>
<proteinExistence type="predicted"/>
<reference evidence="2" key="1">
    <citation type="submission" date="2021-01" db="EMBL/GenBank/DDBJ databases">
        <title>Adiantum capillus-veneris genome.</title>
        <authorList>
            <person name="Fang Y."/>
            <person name="Liao Q."/>
        </authorList>
    </citation>
    <scope>NUCLEOTIDE SEQUENCE</scope>
    <source>
        <strain evidence="2">H3</strain>
        <tissue evidence="2">Leaf</tissue>
    </source>
</reference>
<keyword evidence="4" id="KW-1185">Reference proteome</keyword>
<feature type="region of interest" description="Disordered" evidence="1">
    <location>
        <begin position="89"/>
        <end position="111"/>
    </location>
</feature>
<dbReference type="OrthoDB" id="3355217at2759"/>
<evidence type="ECO:0000313" key="3">
    <source>
        <dbReference type="EMBL" id="KAI5064604.1"/>
    </source>
</evidence>
<dbReference type="PANTHER" id="PTHR48465">
    <property type="entry name" value="PROTEIN SSUH2 HOMOLOG"/>
    <property type="match status" value="1"/>
</dbReference>